<accession>A0A6A6F2S2</accession>
<organism evidence="1 2">
    <name type="scientific">Cercospora zeae-maydis SCOH1-5</name>
    <dbReference type="NCBI Taxonomy" id="717836"/>
    <lineage>
        <taxon>Eukaryota</taxon>
        <taxon>Fungi</taxon>
        <taxon>Dikarya</taxon>
        <taxon>Ascomycota</taxon>
        <taxon>Pezizomycotina</taxon>
        <taxon>Dothideomycetes</taxon>
        <taxon>Dothideomycetidae</taxon>
        <taxon>Mycosphaerellales</taxon>
        <taxon>Mycosphaerellaceae</taxon>
        <taxon>Cercospora</taxon>
    </lineage>
</organism>
<evidence type="ECO:0000313" key="1">
    <source>
        <dbReference type="EMBL" id="KAF2206831.1"/>
    </source>
</evidence>
<reference evidence="1" key="1">
    <citation type="journal article" date="2020" name="Stud. Mycol.">
        <title>101 Dothideomycetes genomes: a test case for predicting lifestyles and emergence of pathogens.</title>
        <authorList>
            <person name="Haridas S."/>
            <person name="Albert R."/>
            <person name="Binder M."/>
            <person name="Bloem J."/>
            <person name="Labutti K."/>
            <person name="Salamov A."/>
            <person name="Andreopoulos B."/>
            <person name="Baker S."/>
            <person name="Barry K."/>
            <person name="Bills G."/>
            <person name="Bluhm B."/>
            <person name="Cannon C."/>
            <person name="Castanera R."/>
            <person name="Culley D."/>
            <person name="Daum C."/>
            <person name="Ezra D."/>
            <person name="Gonzalez J."/>
            <person name="Henrissat B."/>
            <person name="Kuo A."/>
            <person name="Liang C."/>
            <person name="Lipzen A."/>
            <person name="Lutzoni F."/>
            <person name="Magnuson J."/>
            <person name="Mondo S."/>
            <person name="Nolan M."/>
            <person name="Ohm R."/>
            <person name="Pangilinan J."/>
            <person name="Park H.-J."/>
            <person name="Ramirez L."/>
            <person name="Alfaro M."/>
            <person name="Sun H."/>
            <person name="Tritt A."/>
            <person name="Yoshinaga Y."/>
            <person name="Zwiers L.-H."/>
            <person name="Turgeon B."/>
            <person name="Goodwin S."/>
            <person name="Spatafora J."/>
            <person name="Crous P."/>
            <person name="Grigoriev I."/>
        </authorList>
    </citation>
    <scope>NUCLEOTIDE SEQUENCE</scope>
    <source>
        <strain evidence="1">SCOH1-5</strain>
    </source>
</reference>
<dbReference type="PANTHER" id="PTHR10622">
    <property type="entry name" value="HET DOMAIN-CONTAINING PROTEIN"/>
    <property type="match status" value="1"/>
</dbReference>
<dbReference type="PANTHER" id="PTHR10622:SF12">
    <property type="entry name" value="HET DOMAIN-CONTAINING PROTEIN"/>
    <property type="match status" value="1"/>
</dbReference>
<dbReference type="AlphaFoldDB" id="A0A6A6F2S2"/>
<name>A0A6A6F2S2_9PEZI</name>
<gene>
    <name evidence="1" type="ORF">CERZMDRAFT_102999</name>
</gene>
<protein>
    <submittedName>
        <fullName evidence="1">Uncharacterized protein</fullName>
    </submittedName>
</protein>
<dbReference type="Proteomes" id="UP000799539">
    <property type="component" value="Unassembled WGS sequence"/>
</dbReference>
<evidence type="ECO:0000313" key="2">
    <source>
        <dbReference type="Proteomes" id="UP000799539"/>
    </source>
</evidence>
<dbReference type="OrthoDB" id="3787959at2759"/>
<proteinExistence type="predicted"/>
<dbReference type="EMBL" id="ML992711">
    <property type="protein sequence ID" value="KAF2206831.1"/>
    <property type="molecule type" value="Genomic_DNA"/>
</dbReference>
<keyword evidence="2" id="KW-1185">Reference proteome</keyword>
<sequence length="162" mass="18477">MCFAESEMVHARLDITRAHGAQTRHLPRPDVACHWTCGGRISPSCDPFCFFNSATDVTSLVSEISEIPEAVLHDSEQCKTCSDEEKMPWMANRRTTRVEDLAYCLLGRFEVFMPLVYGEGDKSQHRLLKEILAKKEAEQPRPEPLQDDDKLFGFRNRFATLA</sequence>